<dbReference type="InterPro" id="IPR042197">
    <property type="entry name" value="Apaf_helical"/>
</dbReference>
<dbReference type="SUPFAM" id="SSF52540">
    <property type="entry name" value="P-loop containing nucleoside triphosphate hydrolases"/>
    <property type="match status" value="1"/>
</dbReference>
<dbReference type="InterPro" id="IPR002182">
    <property type="entry name" value="NB-ARC"/>
</dbReference>
<reference evidence="8 9" key="1">
    <citation type="journal article" date="2017" name="Front. Genet.">
        <title>Draft sequencing of the heterozygous diploid genome of Satsuma (Citrus unshiu Marc.) using a hybrid assembly approach.</title>
        <authorList>
            <person name="Shimizu T."/>
            <person name="Tanizawa Y."/>
            <person name="Mochizuki T."/>
            <person name="Nagasaki H."/>
            <person name="Yoshioka T."/>
            <person name="Toyoda A."/>
            <person name="Fujiyama A."/>
            <person name="Kaminuma E."/>
            <person name="Nakamura Y."/>
        </authorList>
    </citation>
    <scope>NUCLEOTIDE SEQUENCE [LARGE SCALE GENOMIC DNA]</scope>
    <source>
        <strain evidence="9">cv. Miyagawa wase</strain>
    </source>
</reference>
<dbReference type="Gene3D" id="1.10.8.430">
    <property type="entry name" value="Helical domain of apoptotic protease-activating factors"/>
    <property type="match status" value="1"/>
</dbReference>
<comment type="caution">
    <text evidence="8">The sequence shown here is derived from an EMBL/GenBank/DDBJ whole genome shotgun (WGS) entry which is preliminary data.</text>
</comment>
<name>A0A2H5QYU1_CITUN</name>
<evidence type="ECO:0000256" key="3">
    <source>
        <dbReference type="ARBA" id="ARBA00022737"/>
    </source>
</evidence>
<dbReference type="SMART" id="SM00382">
    <property type="entry name" value="AAA"/>
    <property type="match status" value="1"/>
</dbReference>
<dbReference type="Gene3D" id="1.10.10.10">
    <property type="entry name" value="Winged helix-like DNA-binding domain superfamily/Winged helix DNA-binding domain"/>
    <property type="match status" value="1"/>
</dbReference>
<dbReference type="Pfam" id="PF23247">
    <property type="entry name" value="LRR_RPS2"/>
    <property type="match status" value="2"/>
</dbReference>
<gene>
    <name evidence="8" type="ORF">CUMW_272150</name>
</gene>
<dbReference type="Pfam" id="PF23598">
    <property type="entry name" value="LRR_14"/>
    <property type="match status" value="1"/>
</dbReference>
<dbReference type="Gene3D" id="3.80.10.10">
    <property type="entry name" value="Ribonuclease Inhibitor"/>
    <property type="match status" value="2"/>
</dbReference>
<keyword evidence="3" id="KW-0677">Repeat</keyword>
<dbReference type="SUPFAM" id="SSF52047">
    <property type="entry name" value="RNI-like"/>
    <property type="match status" value="1"/>
</dbReference>
<dbReference type="GO" id="GO:0005524">
    <property type="term" value="F:ATP binding"/>
    <property type="evidence" value="ECO:0007669"/>
    <property type="project" value="UniProtKB-KW"/>
</dbReference>
<dbReference type="Gene3D" id="3.40.50.300">
    <property type="entry name" value="P-loop containing nucleotide triphosphate hydrolases"/>
    <property type="match status" value="1"/>
</dbReference>
<keyword evidence="5" id="KW-0611">Plant defense</keyword>
<keyword evidence="6" id="KW-0067">ATP-binding</keyword>
<evidence type="ECO:0000313" key="8">
    <source>
        <dbReference type="EMBL" id="GAY69455.1"/>
    </source>
</evidence>
<dbReference type="Pfam" id="PF00931">
    <property type="entry name" value="NB-ARC"/>
    <property type="match status" value="1"/>
</dbReference>
<evidence type="ECO:0000256" key="1">
    <source>
        <dbReference type="ARBA" id="ARBA00008894"/>
    </source>
</evidence>
<dbReference type="InterPro" id="IPR036388">
    <property type="entry name" value="WH-like_DNA-bd_sf"/>
</dbReference>
<dbReference type="InterPro" id="IPR057135">
    <property type="entry name" value="At4g27190-like_LRR"/>
</dbReference>
<evidence type="ECO:0000259" key="7">
    <source>
        <dbReference type="SMART" id="SM00382"/>
    </source>
</evidence>
<dbReference type="PRINTS" id="PR00364">
    <property type="entry name" value="DISEASERSIST"/>
</dbReference>
<comment type="similarity">
    <text evidence="1">Belongs to the disease resistance NB-LRR family.</text>
</comment>
<keyword evidence="9" id="KW-1185">Reference proteome</keyword>
<dbReference type="PANTHER" id="PTHR33463">
    <property type="entry name" value="NB-ARC DOMAIN-CONTAINING PROTEIN-RELATED"/>
    <property type="match status" value="1"/>
</dbReference>
<evidence type="ECO:0000313" key="9">
    <source>
        <dbReference type="Proteomes" id="UP000236630"/>
    </source>
</evidence>
<dbReference type="SUPFAM" id="SSF52058">
    <property type="entry name" value="L domain-like"/>
    <property type="match status" value="1"/>
</dbReference>
<organism evidence="8 9">
    <name type="scientific">Citrus unshiu</name>
    <name type="common">Satsuma mandarin</name>
    <name type="synonym">Citrus nobilis var. unshiu</name>
    <dbReference type="NCBI Taxonomy" id="55188"/>
    <lineage>
        <taxon>Eukaryota</taxon>
        <taxon>Viridiplantae</taxon>
        <taxon>Streptophyta</taxon>
        <taxon>Embryophyta</taxon>
        <taxon>Tracheophyta</taxon>
        <taxon>Spermatophyta</taxon>
        <taxon>Magnoliopsida</taxon>
        <taxon>eudicotyledons</taxon>
        <taxon>Gunneridae</taxon>
        <taxon>Pentapetalae</taxon>
        <taxon>rosids</taxon>
        <taxon>malvids</taxon>
        <taxon>Sapindales</taxon>
        <taxon>Rutaceae</taxon>
        <taxon>Aurantioideae</taxon>
        <taxon>Citrus</taxon>
    </lineage>
</organism>
<evidence type="ECO:0000256" key="6">
    <source>
        <dbReference type="ARBA" id="ARBA00022840"/>
    </source>
</evidence>
<dbReference type="Proteomes" id="UP000236630">
    <property type="component" value="Unassembled WGS sequence"/>
</dbReference>
<evidence type="ECO:0000256" key="2">
    <source>
        <dbReference type="ARBA" id="ARBA00022614"/>
    </source>
</evidence>
<dbReference type="InterPro" id="IPR032675">
    <property type="entry name" value="LRR_dom_sf"/>
</dbReference>
<sequence>MAAEVGLAAFSSIVSEGAKSLFKPIIRQISYVFKYQSYIDGLKDQVKQLEHKRERVEIPVHQATQQGDEIYKDVADWLNSVKEFTQGAAKSITDDEDRAKKFCFKGLCPNLISRYKLSRQAAKAAEAAASLVGKGNFSNVSHRPTPKLVELIQVKDFEAFDSRMKVFQDVMEALRDDKLNIIGVYGMGGVGKTTLVKQVAKQVLEDKLFDKVAMAEVTENPDHQKIQDELASDLGIKFELNESIFDRANQLCGALKNKERHLIILDNIWRELEFDKVGIPSRDVEKERMDDQRRCTIILTSRRQDLLRNVMNSQKEIQIDALLKEEALQLFKKIVGDSMKTFAFQSIADEIVERCGGLPVALITLAKALKNERLDTWKDVLNQLRSSNAKEIDGMEINVYISIKLSYDLLGSKEAKSLFLLCGLFSEGHAIPVSSLLRCGMGMGYFKNVYTLEEARSRVHTLIGKLKSSCLLLDGDAEDEVKMHDVIHAVAVSIAEEELMFNIPNVADLEKKMEETIRKDPIAISLPYRDIQELPERLGCPRLELLLLHTKGLCSMQVKDHFFKGTEGLKVLNFTGIHFSSLPSSLGCLINLQTLCLDYCRLKDIAIVGQLKKLEILSLVYSDIKQLPLGIGRLTRLQLLDLSNCRSLELIPPNVISKLSRLEELFMHNSFSQWDKVEGGSNASLVELKGLSNLTTLEIDVSDSEILPPDFVSVELERYKIFIGQTSVRRHVTSKTSTLMVLKGPEKVSLLLGNDRTKMLLKRTEDLRLQSQKGVQNVVHELDDGEGFPRLQHLLVSDCSEILHIVGSVGRVRCKVFPLLESLDLINLTNLETICYSQLREDQSFSNLRIINVDSCPKLKYLFSFSMAKNLLGLQKVRVKNCDNLKMIIGPDMEKPTTQGFTEINAEDDPVHQVGIPNSLVNLNVAHCEKIVEIIGHVGEEAKENRIAFNELKHLALVDLPRLTSFCLENYTLEFPLLEGVSMTHCRNMKPFSQGIVSTPKLHEVQVTEKNEDELRHWEGNLNSTIQKCYEEMIGFCDIEYLQLSDFPCLKEIWHGQALPVSFFNNLEELEVDDCTNMSSAIPANLLRCLNNLRCLEVRNCDSIEEVLHLEELNADKEHISPLFPKLSELRLIDLPKLKRFCNFTENIIEMLMLWSLTIENCPNMETFVSNSVVHVTTDNKKPQKLTLEENFLLADQVQPLFDEKVGEEVKGCIVFERMNYLTLDCLPSLTSFCLGNYALEFPSLEQVVVRQCPKMKIFSQGVLDTPMLNKVNVTEEEKDDDDEGCWEGNLNDTIKQLFNEIVSINEVLALYSK</sequence>
<dbReference type="InterPro" id="IPR027417">
    <property type="entry name" value="P-loop_NTPase"/>
</dbReference>
<proteinExistence type="inferred from homology"/>
<dbReference type="GO" id="GO:0006952">
    <property type="term" value="P:defense response"/>
    <property type="evidence" value="ECO:0007669"/>
    <property type="project" value="UniProtKB-KW"/>
</dbReference>
<protein>
    <recommendedName>
        <fullName evidence="7">AAA+ ATPase domain-containing protein</fullName>
    </recommendedName>
</protein>
<evidence type="ECO:0000256" key="5">
    <source>
        <dbReference type="ARBA" id="ARBA00022821"/>
    </source>
</evidence>
<dbReference type="InterPro" id="IPR050905">
    <property type="entry name" value="Plant_NBS-LRR"/>
</dbReference>
<keyword evidence="2" id="KW-0433">Leucine-rich repeat</keyword>
<feature type="domain" description="AAA+ ATPase" evidence="7">
    <location>
        <begin position="178"/>
        <end position="323"/>
    </location>
</feature>
<dbReference type="EMBL" id="BDQV01001245">
    <property type="protein sequence ID" value="GAY69455.1"/>
    <property type="molecule type" value="Genomic_DNA"/>
</dbReference>
<dbReference type="InterPro" id="IPR055414">
    <property type="entry name" value="LRR_R13L4/SHOC2-like"/>
</dbReference>
<dbReference type="GO" id="GO:0043531">
    <property type="term" value="F:ADP binding"/>
    <property type="evidence" value="ECO:0007669"/>
    <property type="project" value="InterPro"/>
</dbReference>
<accession>A0A2H5QYU1</accession>
<evidence type="ECO:0000256" key="4">
    <source>
        <dbReference type="ARBA" id="ARBA00022741"/>
    </source>
</evidence>
<dbReference type="InterPro" id="IPR003593">
    <property type="entry name" value="AAA+_ATPase"/>
</dbReference>
<keyword evidence="4" id="KW-0547">Nucleotide-binding</keyword>
<dbReference type="PANTHER" id="PTHR33463:SF203">
    <property type="entry name" value="AAA+ ATPASE DOMAIN-CONTAINING PROTEIN"/>
    <property type="match status" value="1"/>
</dbReference>